<dbReference type="EMBL" id="LNYC01000070">
    <property type="protein sequence ID" value="KTC97394.1"/>
    <property type="molecule type" value="Genomic_DNA"/>
</dbReference>
<evidence type="ECO:0000313" key="2">
    <source>
        <dbReference type="Proteomes" id="UP000054785"/>
    </source>
</evidence>
<gene>
    <name evidence="1" type="ORF">Lgee_1715</name>
</gene>
<accession>A0A0W0TP65</accession>
<sequence>MSENDQRKTLDSNPYDTFYQGIPFFGRFLRSDTRLRNFPFYDANQRMRLVMEYQLKVGIDAEKLPTGSLFDSFNTNFIAEANAFTDVKAPDGTLLSKALADKQGQAEAKAVEDAIRSALVDSKAAVEKATFEFTEDLNALKERVQQKTTSTADALSYLDERKKQALKALDKAHEDAKKRLETSFSDAGSDLNTNLQKVMNIAPSQVGGIKNAMLAEMDKKHKETKEAAEKAFSESTDTLSKDNKRREEEAMFVAALYESSNRMKDIIDELLAEKNATRKSMTQLTTDVDIGGITLKDISIGDLDFIALGTGVFPTREINLKKNKDNKIISVEMEMPSSLNIPYWMDPRSNAESDIMRIVTVLCVVCEKPNVKVTHEDPEVAMQMGRLAYSALRKNGKSDEECFVYVNGQKKTAGELFAGRDAQLAAINDAASKLNEAKSTAQVKDTKNSLGMIRKDIAGIRAEKEAAKTPAPVPGPSL</sequence>
<dbReference type="STRING" id="45065.Lgee_1715"/>
<reference evidence="1 2" key="1">
    <citation type="submission" date="2015-11" db="EMBL/GenBank/DDBJ databases">
        <title>Genomic analysis of 38 Legionella species identifies large and diverse effector repertoires.</title>
        <authorList>
            <person name="Burstein D."/>
            <person name="Amaro F."/>
            <person name="Zusman T."/>
            <person name="Lifshitz Z."/>
            <person name="Cohen O."/>
            <person name="Gilbert J.A."/>
            <person name="Pupko T."/>
            <person name="Shuman H.A."/>
            <person name="Segal G."/>
        </authorList>
    </citation>
    <scope>NUCLEOTIDE SEQUENCE [LARGE SCALE GENOMIC DNA]</scope>
    <source>
        <strain evidence="1 2">ATCC 49504</strain>
    </source>
</reference>
<dbReference type="Proteomes" id="UP000054785">
    <property type="component" value="Unassembled WGS sequence"/>
</dbReference>
<name>A0A0W0TP65_9GAMM</name>
<keyword evidence="2" id="KW-1185">Reference proteome</keyword>
<dbReference type="PATRIC" id="fig|45065.4.peg.1865"/>
<proteinExistence type="predicted"/>
<protein>
    <submittedName>
        <fullName evidence="1">Coiled coil domain-containing protein</fullName>
    </submittedName>
</protein>
<dbReference type="RefSeq" id="WP_028387338.1">
    <property type="nucleotide sequence ID" value="NZ_CAAAHN010000004.1"/>
</dbReference>
<comment type="caution">
    <text evidence="1">The sequence shown here is derived from an EMBL/GenBank/DDBJ whole genome shotgun (WGS) entry which is preliminary data.</text>
</comment>
<organism evidence="1 2">
    <name type="scientific">Legionella geestiana</name>
    <dbReference type="NCBI Taxonomy" id="45065"/>
    <lineage>
        <taxon>Bacteria</taxon>
        <taxon>Pseudomonadati</taxon>
        <taxon>Pseudomonadota</taxon>
        <taxon>Gammaproteobacteria</taxon>
        <taxon>Legionellales</taxon>
        <taxon>Legionellaceae</taxon>
        <taxon>Legionella</taxon>
    </lineage>
</organism>
<evidence type="ECO:0000313" key="1">
    <source>
        <dbReference type="EMBL" id="KTC97394.1"/>
    </source>
</evidence>
<dbReference type="AlphaFoldDB" id="A0A0W0TP65"/>